<dbReference type="OrthoDB" id="2639081at2"/>
<dbReference type="AlphaFoldDB" id="A0A329MIL9"/>
<accession>A0A329MIL9</accession>
<sequence length="116" mass="12645">MHLVHPINEEHCKLFVGRAVCVVKNDGSRHIGILSGLEKGRLVLNDRPGAAGIDDEDAGKTSIKKNKTKSKNKSEKAEVSASQLPPSPYRPVPFRPYGERVAVDLSSVALLFPVFL</sequence>
<proteinExistence type="predicted"/>
<feature type="region of interest" description="Disordered" evidence="1">
    <location>
        <begin position="48"/>
        <end position="86"/>
    </location>
</feature>
<reference evidence="2 3" key="1">
    <citation type="journal article" date="2009" name="Int. J. Syst. Evol. Microbiol.">
        <title>Paenibacillus contaminans sp. nov., isolated from a contaminated laboratory plate.</title>
        <authorList>
            <person name="Chou J.H."/>
            <person name="Lee J.H."/>
            <person name="Lin M.C."/>
            <person name="Chang P.S."/>
            <person name="Arun A.B."/>
            <person name="Young C.C."/>
            <person name="Chen W.M."/>
        </authorList>
    </citation>
    <scope>NUCLEOTIDE SEQUENCE [LARGE SCALE GENOMIC DNA]</scope>
    <source>
        <strain evidence="2 3">CKOBP-6</strain>
    </source>
</reference>
<keyword evidence="3" id="KW-1185">Reference proteome</keyword>
<evidence type="ECO:0000313" key="3">
    <source>
        <dbReference type="Proteomes" id="UP000250369"/>
    </source>
</evidence>
<dbReference type="Proteomes" id="UP000250369">
    <property type="component" value="Unassembled WGS sequence"/>
</dbReference>
<evidence type="ECO:0000313" key="2">
    <source>
        <dbReference type="EMBL" id="RAV19206.1"/>
    </source>
</evidence>
<comment type="caution">
    <text evidence="2">The sequence shown here is derived from an EMBL/GenBank/DDBJ whole genome shotgun (WGS) entry which is preliminary data.</text>
</comment>
<gene>
    <name evidence="2" type="ORF">DQG23_21970</name>
</gene>
<name>A0A329MIL9_9BACL</name>
<dbReference type="EMBL" id="QMFB01000013">
    <property type="protein sequence ID" value="RAV19206.1"/>
    <property type="molecule type" value="Genomic_DNA"/>
</dbReference>
<organism evidence="2 3">
    <name type="scientific">Paenibacillus contaminans</name>
    <dbReference type="NCBI Taxonomy" id="450362"/>
    <lineage>
        <taxon>Bacteria</taxon>
        <taxon>Bacillati</taxon>
        <taxon>Bacillota</taxon>
        <taxon>Bacilli</taxon>
        <taxon>Bacillales</taxon>
        <taxon>Paenibacillaceae</taxon>
        <taxon>Paenibacillus</taxon>
    </lineage>
</organism>
<feature type="compositionally biased region" description="Basic residues" evidence="1">
    <location>
        <begin position="62"/>
        <end position="71"/>
    </location>
</feature>
<protein>
    <submittedName>
        <fullName evidence="2">Uncharacterized protein</fullName>
    </submittedName>
</protein>
<evidence type="ECO:0000256" key="1">
    <source>
        <dbReference type="SAM" id="MobiDB-lite"/>
    </source>
</evidence>
<dbReference type="RefSeq" id="WP_113033024.1">
    <property type="nucleotide sequence ID" value="NZ_QMFB01000013.1"/>
</dbReference>